<sequence>MVDGFRVDPAALHVGSNDMFTAIGEAALEFLSHEDGLAGAAPGWVGSSQLALAELAARWEARHDQHQVAVDGLGSHVAEAMLRYVTSEDESAQAFRSVRGRGGAWGC</sequence>
<organism evidence="1 2">
    <name type="scientific">Mycobacterium servetii</name>
    <dbReference type="NCBI Taxonomy" id="3237418"/>
    <lineage>
        <taxon>Bacteria</taxon>
        <taxon>Bacillati</taxon>
        <taxon>Actinomycetota</taxon>
        <taxon>Actinomycetes</taxon>
        <taxon>Mycobacteriales</taxon>
        <taxon>Mycobacteriaceae</taxon>
        <taxon>Mycobacterium</taxon>
    </lineage>
</organism>
<dbReference type="SUPFAM" id="SSF140453">
    <property type="entry name" value="EsxAB dimer-like"/>
    <property type="match status" value="1"/>
</dbReference>
<protein>
    <submittedName>
        <fullName evidence="1">RNA 2'-phosphotransferase</fullName>
    </submittedName>
</protein>
<evidence type="ECO:0000313" key="1">
    <source>
        <dbReference type="EMBL" id="MEY8017517.1"/>
    </source>
</evidence>
<dbReference type="Gene3D" id="1.10.287.1060">
    <property type="entry name" value="ESAT-6-like"/>
    <property type="match status" value="1"/>
</dbReference>
<evidence type="ECO:0000313" key="2">
    <source>
        <dbReference type="Proteomes" id="UP001564760"/>
    </source>
</evidence>
<dbReference type="Proteomes" id="UP001564760">
    <property type="component" value="Unassembled WGS sequence"/>
</dbReference>
<gene>
    <name evidence="1" type="ORF">AB8998_22325</name>
</gene>
<dbReference type="EMBL" id="JBGEDP010000001">
    <property type="protein sequence ID" value="MEY8017517.1"/>
    <property type="molecule type" value="Genomic_DNA"/>
</dbReference>
<accession>A0ABV4C6M6</accession>
<keyword evidence="2" id="KW-1185">Reference proteome</keyword>
<proteinExistence type="predicted"/>
<name>A0ABV4C6M6_9MYCO</name>
<reference evidence="1 2" key="1">
    <citation type="submission" date="2024-08" db="EMBL/GenBank/DDBJ databases">
        <title>Mycobacterium servetensis sp. nov., a novel rapid-growing mycobacterial species recovered from a human patient in Zaragoza, Spain.</title>
        <authorList>
            <person name="Tristancho-Baro A.I."/>
            <person name="Buenestado-Serrano S."/>
            <person name="Garcia De Viedma D."/>
            <person name="Milagro-Beamonte A."/>
            <person name="Burillo N."/>
            <person name="Sanz S."/>
            <person name="Lopez-Calleja A.I."/>
            <person name="Penas-Utrilla D."/>
            <person name="Guardingo M."/>
            <person name="Garcia M.J."/>
            <person name="Vinuelas-Bayon J."/>
        </authorList>
    </citation>
    <scope>NUCLEOTIDE SEQUENCE [LARGE SCALE GENOMIC DNA]</scope>
    <source>
        <strain evidence="2">HUMS_12744610</strain>
    </source>
</reference>
<dbReference type="RefSeq" id="WP_369739791.1">
    <property type="nucleotide sequence ID" value="NZ_JBGEDP010000001.1"/>
</dbReference>
<comment type="caution">
    <text evidence="1">The sequence shown here is derived from an EMBL/GenBank/DDBJ whole genome shotgun (WGS) entry which is preliminary data.</text>
</comment>
<dbReference type="InterPro" id="IPR036689">
    <property type="entry name" value="ESAT-6-like_sf"/>
</dbReference>